<name>A0A3B6MK04_WHEAT</name>
<dbReference type="Gramene" id="TraesWEE_scaffold_055836_01G000300.1">
    <property type="protein sequence ID" value="TraesWEE_scaffold_055836_01G000300.1"/>
    <property type="gene ID" value="TraesWEE_scaffold_055836_01G000300"/>
</dbReference>
<dbReference type="PANTHER" id="PTHR23155:SF1087">
    <property type="entry name" value="OS11G0462900 PROTEIN"/>
    <property type="match status" value="1"/>
</dbReference>
<dbReference type="Gramene" id="TraesARI5D03G02990340.1">
    <property type="protein sequence ID" value="TraesARI5D03G02990340.1.CDS1"/>
    <property type="gene ID" value="TraesARI5D03G02990340"/>
</dbReference>
<dbReference type="OrthoDB" id="3027644at2759"/>
<dbReference type="Gramene" id="TraesSTA5D03G03028910.1">
    <property type="protein sequence ID" value="TraesSTA5D03G03028910.1.CDS1"/>
    <property type="gene ID" value="TraesSTA5D03G03028910"/>
</dbReference>
<reference evidence="5" key="2">
    <citation type="submission" date="2018-10" db="UniProtKB">
        <authorList>
            <consortium name="EnsemblPlants"/>
        </authorList>
    </citation>
    <scope>IDENTIFICATION</scope>
</reference>
<dbReference type="GO" id="GO:0002758">
    <property type="term" value="P:innate immune response-activating signaling pathway"/>
    <property type="evidence" value="ECO:0007669"/>
    <property type="project" value="UniProtKB-ARBA"/>
</dbReference>
<dbReference type="Proteomes" id="UP000019116">
    <property type="component" value="Chromosome 5D"/>
</dbReference>
<dbReference type="InterPro" id="IPR055414">
    <property type="entry name" value="LRR_R13L4/SHOC2-like"/>
</dbReference>
<dbReference type="InterPro" id="IPR036388">
    <property type="entry name" value="WH-like_DNA-bd_sf"/>
</dbReference>
<dbReference type="InterPro" id="IPR032675">
    <property type="entry name" value="LRR_dom_sf"/>
</dbReference>
<sequence length="543" mass="61027">MSIDLLTYIQQSLSSSLSTSEKTRQALNLSFNNLPRYLKTCLLYLNMYPEGQIFFKDDLVKQWVAEGCIDTAEGQDMVKLAESYLDQLIGRRLILPICINYNNEVLSCTVHDMVHDLIAYKSEEENFVLVIDHSQANVSLSHKVRRLSLLFGDARYVKKPANIRKSQVRSLRFFGLSECMPCIRDFKLLRVLNLQLPGHGGDADADSFDLTGISELFQLRYLKIACDVCIELPNHGLPCLELLDIMDARVASVPCDIHLPHLLHLSLSVERNLLDWSVSKGSLGKLNYLQDLHVSIVPSAPSYVVERSMESLGSLIGGHGSLRTIQVVAHGSSVQNALVRGVSKVTISWDDLAPPPFLQRFECSLHKWLGKLGNLCILKISVRELMMDCIDIVRGLPALATLSLYVQKAPIERIIFDKAGFSVLRHFKLRFTSGIAWLVFEADAMPNLWKMKLVFNATPPMDQHPFLYSSKQGAFERHQRGTAIISVEPMPELREMSVKFGGAAADLEYAMRTFVRNHPSNPTIIVQLVDHSSYGDGITKQRT</sequence>
<dbReference type="Gramene" id="TraesJAG5D03G03036730.1">
    <property type="protein sequence ID" value="TraesJAG5D03G03036730.1.CDS1"/>
    <property type="gene ID" value="TraesJAG5D03G03036730"/>
</dbReference>
<evidence type="ECO:0000256" key="2">
    <source>
        <dbReference type="ARBA" id="ARBA00022821"/>
    </source>
</evidence>
<accession>A0A3B6MK04</accession>
<dbReference type="Gene3D" id="1.10.10.10">
    <property type="entry name" value="Winged helix-like DNA-binding domain superfamily/Winged helix DNA-binding domain"/>
    <property type="match status" value="1"/>
</dbReference>
<dbReference type="InterPro" id="IPR044974">
    <property type="entry name" value="Disease_R_plants"/>
</dbReference>
<feature type="domain" description="Disease resistance protein winged helix" evidence="3">
    <location>
        <begin position="47"/>
        <end position="118"/>
    </location>
</feature>
<evidence type="ECO:0000256" key="1">
    <source>
        <dbReference type="ARBA" id="ARBA00022737"/>
    </source>
</evidence>
<dbReference type="Gramene" id="TraesCS5D02G032189.1">
    <property type="protein sequence ID" value="TraesCS5D02G032189.1.cds1"/>
    <property type="gene ID" value="TraesCS5D02G032189"/>
</dbReference>
<dbReference type="Gramene" id="TraesNORUn03G04663490.1">
    <property type="protein sequence ID" value="TraesNORUn03G04663490.1.CDS1"/>
    <property type="gene ID" value="TraesNORUn03G04663490"/>
</dbReference>
<dbReference type="Gramene" id="TraesNOR5D03G03066560.1">
    <property type="protein sequence ID" value="TraesNOR5D03G03066560.1.CDS1"/>
    <property type="gene ID" value="TraesNOR5D03G03066560"/>
</dbReference>
<dbReference type="Pfam" id="PF23598">
    <property type="entry name" value="LRR_14"/>
    <property type="match status" value="1"/>
</dbReference>
<dbReference type="Gramene" id="TraesSYM5D03G02976960.1">
    <property type="protein sequence ID" value="TraesSYM5D03G02976960.1.CDS1"/>
    <property type="gene ID" value="TraesSYM5D03G02976960"/>
</dbReference>
<evidence type="ECO:0008006" key="7">
    <source>
        <dbReference type="Google" id="ProtNLM"/>
    </source>
</evidence>
<organism evidence="5">
    <name type="scientific">Triticum aestivum</name>
    <name type="common">Wheat</name>
    <dbReference type="NCBI Taxonomy" id="4565"/>
    <lineage>
        <taxon>Eukaryota</taxon>
        <taxon>Viridiplantae</taxon>
        <taxon>Streptophyta</taxon>
        <taxon>Embryophyta</taxon>
        <taxon>Tracheophyta</taxon>
        <taxon>Spermatophyta</taxon>
        <taxon>Magnoliopsida</taxon>
        <taxon>Liliopsida</taxon>
        <taxon>Poales</taxon>
        <taxon>Poaceae</taxon>
        <taxon>BOP clade</taxon>
        <taxon>Pooideae</taxon>
        <taxon>Triticodae</taxon>
        <taxon>Triticeae</taxon>
        <taxon>Triticinae</taxon>
        <taxon>Triticum</taxon>
    </lineage>
</organism>
<dbReference type="SMR" id="A0A3B6MK04"/>
<dbReference type="Pfam" id="PF23559">
    <property type="entry name" value="WHD_DRP"/>
    <property type="match status" value="1"/>
</dbReference>
<dbReference type="Gramene" id="TraesLAC5D03G02993700.1">
    <property type="protein sequence ID" value="TraesLAC5D03G02993700.1.CDS1"/>
    <property type="gene ID" value="TraesLAC5D03G02993700"/>
</dbReference>
<evidence type="ECO:0000313" key="6">
    <source>
        <dbReference type="Proteomes" id="UP000019116"/>
    </source>
</evidence>
<reference evidence="5" key="1">
    <citation type="submission" date="2018-08" db="EMBL/GenBank/DDBJ databases">
        <authorList>
            <person name="Rossello M."/>
        </authorList>
    </citation>
    <scope>NUCLEOTIDE SEQUENCE [LARGE SCALE GENOMIC DNA]</scope>
    <source>
        <strain evidence="5">cv. Chinese Spring</strain>
    </source>
</reference>
<dbReference type="Gramene" id="TraesMAC5D03G03036390.1">
    <property type="protein sequence ID" value="TraesMAC5D03G03036390.1.CDS1"/>
    <property type="gene ID" value="TraesMAC5D03G03036390"/>
</dbReference>
<proteinExistence type="predicted"/>
<evidence type="ECO:0000259" key="3">
    <source>
        <dbReference type="Pfam" id="PF23559"/>
    </source>
</evidence>
<dbReference type="Gramene" id="TraesJUL5D03G03062090.1">
    <property type="protein sequence ID" value="TraesJUL5D03G03062090.1.CDS1"/>
    <property type="gene ID" value="TraesJUL5D03G03062090"/>
</dbReference>
<evidence type="ECO:0000259" key="4">
    <source>
        <dbReference type="Pfam" id="PF23598"/>
    </source>
</evidence>
<dbReference type="PaxDb" id="4565-Traes_5DS_9DFE4D217.1"/>
<dbReference type="GO" id="GO:0042742">
    <property type="term" value="P:defense response to bacterium"/>
    <property type="evidence" value="ECO:0007669"/>
    <property type="project" value="UniProtKB-ARBA"/>
</dbReference>
<dbReference type="STRING" id="4565.A0A3B6MK04"/>
<protein>
    <recommendedName>
        <fullName evidence="7">NB-ARC domain-containing protein</fullName>
    </recommendedName>
</protein>
<dbReference type="SUPFAM" id="SSF52058">
    <property type="entry name" value="L domain-like"/>
    <property type="match status" value="1"/>
</dbReference>
<keyword evidence="6" id="KW-1185">Reference proteome</keyword>
<dbReference type="PANTHER" id="PTHR23155">
    <property type="entry name" value="DISEASE RESISTANCE PROTEIN RP"/>
    <property type="match status" value="1"/>
</dbReference>
<feature type="domain" description="Disease resistance R13L4/SHOC-2-like LRR" evidence="4">
    <location>
        <begin position="167"/>
        <end position="524"/>
    </location>
</feature>
<dbReference type="Gramene" id="TraesKAR5D01G0023810.1">
    <property type="protein sequence ID" value="cds.TraesKAR5D01G0023810.1"/>
    <property type="gene ID" value="TraesKAR5D01G0023810"/>
</dbReference>
<dbReference type="Gramene" id="TraesCS5D03G0080300.1">
    <property type="protein sequence ID" value="TraesCS5D03G0080300.1.CDS1"/>
    <property type="gene ID" value="TraesCS5D03G0080300"/>
</dbReference>
<evidence type="ECO:0000313" key="5">
    <source>
        <dbReference type="EnsemblPlants" id="TraesCS5D02G032189.1.cds1"/>
    </source>
</evidence>
<dbReference type="InterPro" id="IPR058922">
    <property type="entry name" value="WHD_DRP"/>
</dbReference>
<dbReference type="Gramene" id="TraesLDM5D03G03042460.1">
    <property type="protein sequence ID" value="TraesLDM5D03G03042460.1.CDS1"/>
    <property type="gene ID" value="TraesLDM5D03G03042460"/>
</dbReference>
<dbReference type="GO" id="GO:0009626">
    <property type="term" value="P:plant-type hypersensitive response"/>
    <property type="evidence" value="ECO:0007669"/>
    <property type="project" value="UniProtKB-ARBA"/>
</dbReference>
<dbReference type="Gene3D" id="3.80.10.10">
    <property type="entry name" value="Ribonuclease Inhibitor"/>
    <property type="match status" value="1"/>
</dbReference>
<dbReference type="AlphaFoldDB" id="A0A3B6MK04"/>
<keyword evidence="2" id="KW-0611">Plant defense</keyword>
<dbReference type="FunFam" id="1.10.10.10:FF:000322">
    <property type="entry name" value="Probable disease resistance protein At1g63360"/>
    <property type="match status" value="1"/>
</dbReference>
<dbReference type="EnsemblPlants" id="TraesCS5D02G032189.1">
    <property type="protein sequence ID" value="TraesCS5D02G032189.1.cds1"/>
    <property type="gene ID" value="TraesCS5D02G032189"/>
</dbReference>
<keyword evidence="1" id="KW-0677">Repeat</keyword>